<keyword evidence="2" id="KW-1185">Reference proteome</keyword>
<dbReference type="EMBL" id="VXIS01000175">
    <property type="protein sequence ID" value="KAA8898942.1"/>
    <property type="molecule type" value="Genomic_DNA"/>
</dbReference>
<dbReference type="InParanoid" id="A0A5J5ENI9"/>
<dbReference type="Proteomes" id="UP000326924">
    <property type="component" value="Unassembled WGS sequence"/>
</dbReference>
<name>A0A5J5ENI9_9PEZI</name>
<proteinExistence type="predicted"/>
<protein>
    <submittedName>
        <fullName evidence="1">Uncharacterized protein</fullName>
    </submittedName>
</protein>
<accession>A0A5J5ENI9</accession>
<evidence type="ECO:0000313" key="1">
    <source>
        <dbReference type="EMBL" id="KAA8898942.1"/>
    </source>
</evidence>
<evidence type="ECO:0000313" key="2">
    <source>
        <dbReference type="Proteomes" id="UP000326924"/>
    </source>
</evidence>
<dbReference type="AlphaFoldDB" id="A0A5J5ENI9"/>
<organism evidence="1 2">
    <name type="scientific">Sphaerosporella brunnea</name>
    <dbReference type="NCBI Taxonomy" id="1250544"/>
    <lineage>
        <taxon>Eukaryota</taxon>
        <taxon>Fungi</taxon>
        <taxon>Dikarya</taxon>
        <taxon>Ascomycota</taxon>
        <taxon>Pezizomycotina</taxon>
        <taxon>Pezizomycetes</taxon>
        <taxon>Pezizales</taxon>
        <taxon>Pyronemataceae</taxon>
        <taxon>Sphaerosporella</taxon>
    </lineage>
</organism>
<reference evidence="1 2" key="1">
    <citation type="submission" date="2019-09" db="EMBL/GenBank/DDBJ databases">
        <title>Draft genome of the ectomycorrhizal ascomycete Sphaerosporella brunnea.</title>
        <authorList>
            <consortium name="DOE Joint Genome Institute"/>
            <person name="Benucci G.M."/>
            <person name="Marozzi G."/>
            <person name="Antonielli L."/>
            <person name="Sanchez S."/>
            <person name="Marco P."/>
            <person name="Wang X."/>
            <person name="Falini L.B."/>
            <person name="Barry K."/>
            <person name="Haridas S."/>
            <person name="Lipzen A."/>
            <person name="Labutti K."/>
            <person name="Grigoriev I.V."/>
            <person name="Murat C."/>
            <person name="Martin F."/>
            <person name="Albertini E."/>
            <person name="Donnini D."/>
            <person name="Bonito G."/>
        </authorList>
    </citation>
    <scope>NUCLEOTIDE SEQUENCE [LARGE SCALE GENOMIC DNA]</scope>
    <source>
        <strain evidence="1 2">Sb_GMNB300</strain>
    </source>
</reference>
<comment type="caution">
    <text evidence="1">The sequence shown here is derived from an EMBL/GenBank/DDBJ whole genome shotgun (WGS) entry which is preliminary data.</text>
</comment>
<gene>
    <name evidence="1" type="ORF">FN846DRAFT_892604</name>
</gene>
<sequence>MAAVQQFASRCRRRPFLSSPMNVQHLASQQQQQQANTDRKARNRAYRYICTHMYPRFEETGIETREIYTSPLRDAALGRRAAPAAATIHLILCFFAQMILLLNDWLTDWHVDFENRGTTAATRPPHSRRRHRRLKVENEASTYVDRPHHVPLRLAKRNTNTKIKRMQGRSFKRRNKKKRKYFMEHIESLKPTNQAVNVALEGFQNRGLAKAACLPCLAWDEKHR</sequence>